<dbReference type="InterPro" id="IPR003661">
    <property type="entry name" value="HisK_dim/P_dom"/>
</dbReference>
<reference evidence="13" key="1">
    <citation type="journal article" date="2019" name="Int. J. Syst. Evol. Microbiol.">
        <title>The Global Catalogue of Microorganisms (GCM) 10K type strain sequencing project: providing services to taxonomists for standard genome sequencing and annotation.</title>
        <authorList>
            <consortium name="The Broad Institute Genomics Platform"/>
            <consortium name="The Broad Institute Genome Sequencing Center for Infectious Disease"/>
            <person name="Wu L."/>
            <person name="Ma J."/>
        </authorList>
    </citation>
    <scope>NUCLEOTIDE SEQUENCE [LARGE SCALE GENOMIC DNA]</scope>
    <source>
        <strain evidence="13">CGMCC 4.1434</strain>
    </source>
</reference>
<dbReference type="SMART" id="SM00388">
    <property type="entry name" value="HisKA"/>
    <property type="match status" value="1"/>
</dbReference>
<dbReference type="Pfam" id="PF00512">
    <property type="entry name" value="HisKA"/>
    <property type="match status" value="1"/>
</dbReference>
<evidence type="ECO:0000256" key="8">
    <source>
        <dbReference type="ARBA" id="ARBA00023012"/>
    </source>
</evidence>
<dbReference type="InterPro" id="IPR000700">
    <property type="entry name" value="PAS-assoc_C"/>
</dbReference>
<keyword evidence="4" id="KW-0808">Transferase</keyword>
<sequence length="604" mass="68693">MMNTDVDEELNAQTVDVITINFSLTKDGAIISANKEFCQMLRREVGSITDTSILEVVHEQDRTLFMQRITESYEGGVIPFTFRLIRIKGDSLPFYVNLCRWVSLDEVCVQAIPIADPSGYTAVEQLLVEKKITVLDLTDNAAINCNFDGTVVAVNNAYDKLFGWNNKELKGNKSPFVPDHLMHEFIEIKNRLLGGEKVIRMNTARMTRNGIMIPVNFSILPDYDNKGRVQGVIALSKNLEETLEMKAFIEKQMEYILQQEILIKDITNNVEVGICQYDVEKKKLLYINRRMEGLLGVPIYDLMRDSTLLVSTCHSDDKTELIRFYDESARELKIIEYRVVGKDGEVCWIRTKLTPIINEAGKVIRFVSLSQDISKQKLQDELLRKWDKLNTVGQLAASFAHQIRNPLTSIKGFIQLVATEQENLYGPIMQEELHKIESTIEDFLQLAKPSIGMEFTTTSIHTQINRVVSLMEKEAMLQNIIFKIKLYDKDQFIYCEPKQIQQVLINLLKNSIEAMPGGGELRISTMIEGNQMVKILVVDTGIGIPPERLSKLGEPFYSHKEKGTGLGLMVSYRIIENHQGSIRFTSKEGYGTTVEIRLPLSVSN</sequence>
<keyword evidence="3" id="KW-0597">Phosphoprotein</keyword>
<dbReference type="InterPro" id="IPR001610">
    <property type="entry name" value="PAC"/>
</dbReference>
<dbReference type="SMART" id="SM00086">
    <property type="entry name" value="PAC"/>
    <property type="match status" value="2"/>
</dbReference>
<evidence type="ECO:0000256" key="1">
    <source>
        <dbReference type="ARBA" id="ARBA00000085"/>
    </source>
</evidence>
<proteinExistence type="predicted"/>
<dbReference type="InterPro" id="IPR035965">
    <property type="entry name" value="PAS-like_dom_sf"/>
</dbReference>
<dbReference type="Gene3D" id="1.10.287.130">
    <property type="match status" value="1"/>
</dbReference>
<dbReference type="PROSITE" id="PS50112">
    <property type="entry name" value="PAS"/>
    <property type="match status" value="2"/>
</dbReference>
<evidence type="ECO:0000259" key="10">
    <source>
        <dbReference type="PROSITE" id="PS50112"/>
    </source>
</evidence>
<dbReference type="SMART" id="SM00387">
    <property type="entry name" value="HATPase_c"/>
    <property type="match status" value="1"/>
</dbReference>
<evidence type="ECO:0000256" key="7">
    <source>
        <dbReference type="ARBA" id="ARBA00022840"/>
    </source>
</evidence>
<protein>
    <recommendedName>
        <fullName evidence="2">histidine kinase</fullName>
        <ecNumber evidence="2">2.7.13.3</ecNumber>
    </recommendedName>
</protein>
<evidence type="ECO:0000259" key="11">
    <source>
        <dbReference type="PROSITE" id="PS50113"/>
    </source>
</evidence>
<evidence type="ECO:0000256" key="5">
    <source>
        <dbReference type="ARBA" id="ARBA00022741"/>
    </source>
</evidence>
<evidence type="ECO:0000313" key="12">
    <source>
        <dbReference type="EMBL" id="MFC5590333.1"/>
    </source>
</evidence>
<dbReference type="Pfam" id="PF13426">
    <property type="entry name" value="PAS_9"/>
    <property type="match status" value="1"/>
</dbReference>
<dbReference type="CDD" id="cd00082">
    <property type="entry name" value="HisKA"/>
    <property type="match status" value="1"/>
</dbReference>
<feature type="domain" description="PAC" evidence="11">
    <location>
        <begin position="333"/>
        <end position="385"/>
    </location>
</feature>
<dbReference type="Gene3D" id="3.30.565.10">
    <property type="entry name" value="Histidine kinase-like ATPase, C-terminal domain"/>
    <property type="match status" value="1"/>
</dbReference>
<dbReference type="Pfam" id="PF08447">
    <property type="entry name" value="PAS_3"/>
    <property type="match status" value="1"/>
</dbReference>
<keyword evidence="13" id="KW-1185">Reference proteome</keyword>
<organism evidence="12 13">
    <name type="scientific">Sporosarcina soli</name>
    <dbReference type="NCBI Taxonomy" id="334736"/>
    <lineage>
        <taxon>Bacteria</taxon>
        <taxon>Bacillati</taxon>
        <taxon>Bacillota</taxon>
        <taxon>Bacilli</taxon>
        <taxon>Bacillales</taxon>
        <taxon>Caryophanaceae</taxon>
        <taxon>Sporosarcina</taxon>
    </lineage>
</organism>
<accession>A0ABW0TNF1</accession>
<evidence type="ECO:0000259" key="9">
    <source>
        <dbReference type="PROSITE" id="PS50109"/>
    </source>
</evidence>
<dbReference type="Pfam" id="PF08448">
    <property type="entry name" value="PAS_4"/>
    <property type="match status" value="1"/>
</dbReference>
<dbReference type="SMART" id="SM00091">
    <property type="entry name" value="PAS"/>
    <property type="match status" value="3"/>
</dbReference>
<dbReference type="InterPro" id="IPR005467">
    <property type="entry name" value="His_kinase_dom"/>
</dbReference>
<dbReference type="EMBL" id="JBHSNO010000008">
    <property type="protein sequence ID" value="MFC5590333.1"/>
    <property type="molecule type" value="Genomic_DNA"/>
</dbReference>
<dbReference type="PRINTS" id="PR00344">
    <property type="entry name" value="BCTRLSENSOR"/>
</dbReference>
<evidence type="ECO:0000313" key="13">
    <source>
        <dbReference type="Proteomes" id="UP001596109"/>
    </source>
</evidence>
<dbReference type="InterPro" id="IPR036890">
    <property type="entry name" value="HATPase_C_sf"/>
</dbReference>
<dbReference type="InterPro" id="IPR003594">
    <property type="entry name" value="HATPase_dom"/>
</dbReference>
<dbReference type="PROSITE" id="PS50113">
    <property type="entry name" value="PAC"/>
    <property type="match status" value="1"/>
</dbReference>
<evidence type="ECO:0000256" key="6">
    <source>
        <dbReference type="ARBA" id="ARBA00022777"/>
    </source>
</evidence>
<dbReference type="InterPro" id="IPR000014">
    <property type="entry name" value="PAS"/>
</dbReference>
<dbReference type="PROSITE" id="PS50109">
    <property type="entry name" value="HIS_KIN"/>
    <property type="match status" value="1"/>
</dbReference>
<keyword evidence="5" id="KW-0547">Nucleotide-binding</keyword>
<dbReference type="NCBIfam" id="TIGR00229">
    <property type="entry name" value="sensory_box"/>
    <property type="match status" value="2"/>
</dbReference>
<keyword evidence="8" id="KW-0902">Two-component regulatory system</keyword>
<gene>
    <name evidence="12" type="ORF">ACFPRA_15625</name>
</gene>
<dbReference type="Pfam" id="PF02518">
    <property type="entry name" value="HATPase_c"/>
    <property type="match status" value="1"/>
</dbReference>
<dbReference type="Gene3D" id="3.30.450.20">
    <property type="entry name" value="PAS domain"/>
    <property type="match status" value="3"/>
</dbReference>
<feature type="domain" description="PAS" evidence="10">
    <location>
        <begin position="134"/>
        <end position="172"/>
    </location>
</feature>
<dbReference type="SUPFAM" id="SSF55874">
    <property type="entry name" value="ATPase domain of HSP90 chaperone/DNA topoisomerase II/histidine kinase"/>
    <property type="match status" value="1"/>
</dbReference>
<dbReference type="Proteomes" id="UP001596109">
    <property type="component" value="Unassembled WGS sequence"/>
</dbReference>
<feature type="domain" description="PAS" evidence="10">
    <location>
        <begin position="259"/>
        <end position="332"/>
    </location>
</feature>
<comment type="caution">
    <text evidence="12">The sequence shown here is derived from an EMBL/GenBank/DDBJ whole genome shotgun (WGS) entry which is preliminary data.</text>
</comment>
<dbReference type="GO" id="GO:0005524">
    <property type="term" value="F:ATP binding"/>
    <property type="evidence" value="ECO:0007669"/>
    <property type="project" value="UniProtKB-KW"/>
</dbReference>
<name>A0ABW0TNF1_9BACL</name>
<evidence type="ECO:0000256" key="2">
    <source>
        <dbReference type="ARBA" id="ARBA00012438"/>
    </source>
</evidence>
<keyword evidence="7 12" id="KW-0067">ATP-binding</keyword>
<comment type="catalytic activity">
    <reaction evidence="1">
        <text>ATP + protein L-histidine = ADP + protein N-phospho-L-histidine.</text>
        <dbReference type="EC" id="2.7.13.3"/>
    </reaction>
</comment>
<keyword evidence="6" id="KW-0418">Kinase</keyword>
<evidence type="ECO:0000256" key="4">
    <source>
        <dbReference type="ARBA" id="ARBA00022679"/>
    </source>
</evidence>
<dbReference type="PANTHER" id="PTHR43065:SF34">
    <property type="entry name" value="SPORULATION KINASE A"/>
    <property type="match status" value="1"/>
</dbReference>
<dbReference type="RefSeq" id="WP_381436625.1">
    <property type="nucleotide sequence ID" value="NZ_JBHSNO010000008.1"/>
</dbReference>
<evidence type="ECO:0000256" key="3">
    <source>
        <dbReference type="ARBA" id="ARBA00022553"/>
    </source>
</evidence>
<dbReference type="InterPro" id="IPR004358">
    <property type="entry name" value="Sig_transdc_His_kin-like_C"/>
</dbReference>
<dbReference type="InterPro" id="IPR013655">
    <property type="entry name" value="PAS_fold_3"/>
</dbReference>
<dbReference type="SUPFAM" id="SSF47384">
    <property type="entry name" value="Homodimeric domain of signal transducing histidine kinase"/>
    <property type="match status" value="1"/>
</dbReference>
<dbReference type="InterPro" id="IPR036097">
    <property type="entry name" value="HisK_dim/P_sf"/>
</dbReference>
<dbReference type="InterPro" id="IPR013656">
    <property type="entry name" value="PAS_4"/>
</dbReference>
<dbReference type="EC" id="2.7.13.3" evidence="2"/>
<dbReference type="SUPFAM" id="SSF55785">
    <property type="entry name" value="PYP-like sensor domain (PAS domain)"/>
    <property type="match status" value="3"/>
</dbReference>
<dbReference type="CDD" id="cd00075">
    <property type="entry name" value="HATPase"/>
    <property type="match status" value="1"/>
</dbReference>
<feature type="domain" description="Histidine kinase" evidence="9">
    <location>
        <begin position="398"/>
        <end position="602"/>
    </location>
</feature>
<dbReference type="CDD" id="cd00130">
    <property type="entry name" value="PAS"/>
    <property type="match status" value="3"/>
</dbReference>
<dbReference type="PANTHER" id="PTHR43065">
    <property type="entry name" value="SENSOR HISTIDINE KINASE"/>
    <property type="match status" value="1"/>
</dbReference>